<gene>
    <name evidence="1" type="primary">jg359</name>
    <name evidence="1" type="ORF">PAEG_LOCUS6824</name>
</gene>
<comment type="caution">
    <text evidence="1">The sequence shown here is derived from an EMBL/GenBank/DDBJ whole genome shotgun (WGS) entry which is preliminary data.</text>
</comment>
<sequence>MEKPTISALKQIQKEMEHSKKDIQEMQDLIMNSTSGNFNEKRVFIEAKYRDLSERIKSHEIKIYNIERYARRKNLLFYGVDNSDHLRPEQRCKRMEKNVLYLLNNIMKIQCQSHDIEYIRSLRPKDPKFRSVVVTFVSMKKKIEILRRKKVLCGTAFYINDDIPLRLSNRRGQIKPK</sequence>
<name>A0A8S4QWJ1_9NEOP</name>
<accession>A0A8S4QWJ1</accession>
<dbReference type="AlphaFoldDB" id="A0A8S4QWJ1"/>
<evidence type="ECO:0000313" key="2">
    <source>
        <dbReference type="Proteomes" id="UP000838756"/>
    </source>
</evidence>
<evidence type="ECO:0000313" key="1">
    <source>
        <dbReference type="EMBL" id="CAH2223701.1"/>
    </source>
</evidence>
<dbReference type="Proteomes" id="UP000838756">
    <property type="component" value="Unassembled WGS sequence"/>
</dbReference>
<proteinExistence type="predicted"/>
<dbReference type="EMBL" id="CAKXAJ010020607">
    <property type="protein sequence ID" value="CAH2223701.1"/>
    <property type="molecule type" value="Genomic_DNA"/>
</dbReference>
<reference evidence="1" key="1">
    <citation type="submission" date="2022-03" db="EMBL/GenBank/DDBJ databases">
        <authorList>
            <person name="Lindestad O."/>
        </authorList>
    </citation>
    <scope>NUCLEOTIDE SEQUENCE</scope>
</reference>
<keyword evidence="2" id="KW-1185">Reference proteome</keyword>
<dbReference type="OrthoDB" id="7417618at2759"/>
<protein>
    <submittedName>
        <fullName evidence="1">Jg359 protein</fullName>
    </submittedName>
</protein>
<organism evidence="1 2">
    <name type="scientific">Pararge aegeria aegeria</name>
    <dbReference type="NCBI Taxonomy" id="348720"/>
    <lineage>
        <taxon>Eukaryota</taxon>
        <taxon>Metazoa</taxon>
        <taxon>Ecdysozoa</taxon>
        <taxon>Arthropoda</taxon>
        <taxon>Hexapoda</taxon>
        <taxon>Insecta</taxon>
        <taxon>Pterygota</taxon>
        <taxon>Neoptera</taxon>
        <taxon>Endopterygota</taxon>
        <taxon>Lepidoptera</taxon>
        <taxon>Glossata</taxon>
        <taxon>Ditrysia</taxon>
        <taxon>Papilionoidea</taxon>
        <taxon>Nymphalidae</taxon>
        <taxon>Satyrinae</taxon>
        <taxon>Satyrini</taxon>
        <taxon>Parargina</taxon>
        <taxon>Pararge</taxon>
    </lineage>
</organism>